<evidence type="ECO:0000256" key="2">
    <source>
        <dbReference type="ARBA" id="ARBA00022722"/>
    </source>
</evidence>
<dbReference type="GO" id="GO:0003676">
    <property type="term" value="F:nucleic acid binding"/>
    <property type="evidence" value="ECO:0007669"/>
    <property type="project" value="InterPro"/>
</dbReference>
<evidence type="ECO:0000256" key="7">
    <source>
        <dbReference type="ARBA" id="ARBA00023180"/>
    </source>
</evidence>
<evidence type="ECO:0000313" key="9">
    <source>
        <dbReference type="EMBL" id="KAJ3178640.1"/>
    </source>
</evidence>
<evidence type="ECO:0000313" key="10">
    <source>
        <dbReference type="Proteomes" id="UP001212152"/>
    </source>
</evidence>
<dbReference type="Gene3D" id="1.10.575.10">
    <property type="entry name" value="P1 Nuclease"/>
    <property type="match status" value="1"/>
</dbReference>
<comment type="similarity">
    <text evidence="1">Belongs to the nuclease type I family.</text>
</comment>
<dbReference type="GO" id="GO:0046872">
    <property type="term" value="F:metal ion binding"/>
    <property type="evidence" value="ECO:0007669"/>
    <property type="project" value="UniProtKB-KW"/>
</dbReference>
<dbReference type="SUPFAM" id="SSF48537">
    <property type="entry name" value="Phospholipase C/P1 nuclease"/>
    <property type="match status" value="1"/>
</dbReference>
<keyword evidence="5" id="KW-0378">Hydrolase</keyword>
<feature type="chain" id="PRO_5041909563" evidence="8">
    <location>
        <begin position="29"/>
        <end position="300"/>
    </location>
</feature>
<comment type="caution">
    <text evidence="9">The sequence shown here is derived from an EMBL/GenBank/DDBJ whole genome shotgun (WGS) entry which is preliminary data.</text>
</comment>
<proteinExistence type="inferred from homology"/>
<dbReference type="PANTHER" id="PTHR33146">
    <property type="entry name" value="ENDONUCLEASE 4"/>
    <property type="match status" value="1"/>
</dbReference>
<name>A0AAD5TLB8_9FUNG</name>
<evidence type="ECO:0000256" key="5">
    <source>
        <dbReference type="ARBA" id="ARBA00022801"/>
    </source>
</evidence>
<reference evidence="9" key="1">
    <citation type="submission" date="2020-05" db="EMBL/GenBank/DDBJ databases">
        <title>Phylogenomic resolution of chytrid fungi.</title>
        <authorList>
            <person name="Stajich J.E."/>
            <person name="Amses K."/>
            <person name="Simmons R."/>
            <person name="Seto K."/>
            <person name="Myers J."/>
            <person name="Bonds A."/>
            <person name="Quandt C.A."/>
            <person name="Barry K."/>
            <person name="Liu P."/>
            <person name="Grigoriev I."/>
            <person name="Longcore J.E."/>
            <person name="James T.Y."/>
        </authorList>
    </citation>
    <scope>NUCLEOTIDE SEQUENCE</scope>
    <source>
        <strain evidence="9">JEL0379</strain>
    </source>
</reference>
<keyword evidence="2" id="KW-0540">Nuclease</keyword>
<dbReference type="Pfam" id="PF02265">
    <property type="entry name" value="S1-P1_nuclease"/>
    <property type="match status" value="1"/>
</dbReference>
<evidence type="ECO:0000256" key="8">
    <source>
        <dbReference type="SAM" id="SignalP"/>
    </source>
</evidence>
<dbReference type="PANTHER" id="PTHR33146:SF29">
    <property type="entry name" value="S1_P1 NUCLEASE"/>
    <property type="match status" value="1"/>
</dbReference>
<dbReference type="GO" id="GO:0006308">
    <property type="term" value="P:DNA catabolic process"/>
    <property type="evidence" value="ECO:0007669"/>
    <property type="project" value="InterPro"/>
</dbReference>
<sequence length="300" mass="32322">MSAPRNKLSRRIFLFVSLAALGAHSAAAYGRIGHWLTGEVAQQLLSPSANNWTHIVLPQYGGSLALAALWADEVKPAWSSPHHYVNPATDCSPLSTEPCNCILTAIANHTARLIAPLATTDARSEALKFAIHYIGDIHQPLHVSGRFKGGTQMTVVFDKRTVSLHEVWDYLMLEHRQKSLGLSRTAYAQHLLANHPAPSRCPASNPAPPFDSNTNPLPLVVCPQLWGSESVLLNCDTVWKGLSAASRNTDLADEYYARVIDVVEAGVVAAGYRIAAVIEAAVVAIEAGSHETDGVLVVQT</sequence>
<protein>
    <submittedName>
        <fullName evidence="9">Uncharacterized protein</fullName>
    </submittedName>
</protein>
<keyword evidence="7" id="KW-0325">Glycoprotein</keyword>
<keyword evidence="10" id="KW-1185">Reference proteome</keyword>
<dbReference type="EMBL" id="JADGJQ010000025">
    <property type="protein sequence ID" value="KAJ3178640.1"/>
    <property type="molecule type" value="Genomic_DNA"/>
</dbReference>
<evidence type="ECO:0000256" key="1">
    <source>
        <dbReference type="ARBA" id="ARBA00009547"/>
    </source>
</evidence>
<evidence type="ECO:0000256" key="6">
    <source>
        <dbReference type="ARBA" id="ARBA00023157"/>
    </source>
</evidence>
<evidence type="ECO:0000256" key="4">
    <source>
        <dbReference type="ARBA" id="ARBA00022759"/>
    </source>
</evidence>
<keyword evidence="6" id="KW-1015">Disulfide bond</keyword>
<organism evidence="9 10">
    <name type="scientific">Geranomyces variabilis</name>
    <dbReference type="NCBI Taxonomy" id="109894"/>
    <lineage>
        <taxon>Eukaryota</taxon>
        <taxon>Fungi</taxon>
        <taxon>Fungi incertae sedis</taxon>
        <taxon>Chytridiomycota</taxon>
        <taxon>Chytridiomycota incertae sedis</taxon>
        <taxon>Chytridiomycetes</taxon>
        <taxon>Spizellomycetales</taxon>
        <taxon>Powellomycetaceae</taxon>
        <taxon>Geranomyces</taxon>
    </lineage>
</organism>
<feature type="signal peptide" evidence="8">
    <location>
        <begin position="1"/>
        <end position="28"/>
    </location>
</feature>
<keyword evidence="8" id="KW-0732">Signal</keyword>
<dbReference type="Proteomes" id="UP001212152">
    <property type="component" value="Unassembled WGS sequence"/>
</dbReference>
<dbReference type="InterPro" id="IPR008947">
    <property type="entry name" value="PLipase_C/P1_nuclease_dom_sf"/>
</dbReference>
<evidence type="ECO:0000256" key="3">
    <source>
        <dbReference type="ARBA" id="ARBA00022723"/>
    </source>
</evidence>
<dbReference type="AlphaFoldDB" id="A0AAD5TLB8"/>
<keyword evidence="4" id="KW-0255">Endonuclease</keyword>
<dbReference type="CDD" id="cd11010">
    <property type="entry name" value="S1-P1_nuclease"/>
    <property type="match status" value="1"/>
</dbReference>
<keyword evidence="3" id="KW-0479">Metal-binding</keyword>
<accession>A0AAD5TLB8</accession>
<dbReference type="InterPro" id="IPR003154">
    <property type="entry name" value="S1/P1nuclease"/>
</dbReference>
<dbReference type="GO" id="GO:0004519">
    <property type="term" value="F:endonuclease activity"/>
    <property type="evidence" value="ECO:0007669"/>
    <property type="project" value="UniProtKB-KW"/>
</dbReference>
<dbReference type="GO" id="GO:0016788">
    <property type="term" value="F:hydrolase activity, acting on ester bonds"/>
    <property type="evidence" value="ECO:0007669"/>
    <property type="project" value="InterPro"/>
</dbReference>
<gene>
    <name evidence="9" type="ORF">HDU87_003463</name>
</gene>